<dbReference type="Gene3D" id="3.30.710.10">
    <property type="entry name" value="Potassium Channel Kv1.1, Chain A"/>
    <property type="match status" value="1"/>
</dbReference>
<dbReference type="InterPro" id="IPR002083">
    <property type="entry name" value="MATH/TRAF_dom"/>
</dbReference>
<gene>
    <name evidence="3" type="ORF">LARSCL_LOCUS12985</name>
</gene>
<dbReference type="SUPFAM" id="SSF54695">
    <property type="entry name" value="POZ domain"/>
    <property type="match status" value="1"/>
</dbReference>
<dbReference type="EMBL" id="CAXIEN010000176">
    <property type="protein sequence ID" value="CAL1284128.1"/>
    <property type="molecule type" value="Genomic_DNA"/>
</dbReference>
<dbReference type="PROSITE" id="PS50144">
    <property type="entry name" value="MATH"/>
    <property type="match status" value="1"/>
</dbReference>
<dbReference type="PANTHER" id="PTHR24413">
    <property type="entry name" value="SPECKLE-TYPE POZ PROTEIN"/>
    <property type="match status" value="1"/>
</dbReference>
<proteinExistence type="predicted"/>
<accession>A0AAV2AJI0</accession>
<dbReference type="InterPro" id="IPR011333">
    <property type="entry name" value="SKP1/BTB/POZ_sf"/>
</dbReference>
<dbReference type="SMART" id="SM00225">
    <property type="entry name" value="BTB"/>
    <property type="match status" value="1"/>
</dbReference>
<comment type="caution">
    <text evidence="3">The sequence shown here is derived from an EMBL/GenBank/DDBJ whole genome shotgun (WGS) entry which is preliminary data.</text>
</comment>
<dbReference type="PROSITE" id="PS50097">
    <property type="entry name" value="BTB"/>
    <property type="match status" value="1"/>
</dbReference>
<evidence type="ECO:0000313" key="3">
    <source>
        <dbReference type="EMBL" id="CAL1284128.1"/>
    </source>
</evidence>
<feature type="domain" description="MATH" evidence="2">
    <location>
        <begin position="3"/>
        <end position="135"/>
    </location>
</feature>
<dbReference type="Proteomes" id="UP001497382">
    <property type="component" value="Unassembled WGS sequence"/>
</dbReference>
<dbReference type="Pfam" id="PF00651">
    <property type="entry name" value="BTB"/>
    <property type="match status" value="1"/>
</dbReference>
<dbReference type="Pfam" id="PF22486">
    <property type="entry name" value="MATH_2"/>
    <property type="match status" value="1"/>
</dbReference>
<organism evidence="3 4">
    <name type="scientific">Larinioides sclopetarius</name>
    <dbReference type="NCBI Taxonomy" id="280406"/>
    <lineage>
        <taxon>Eukaryota</taxon>
        <taxon>Metazoa</taxon>
        <taxon>Ecdysozoa</taxon>
        <taxon>Arthropoda</taxon>
        <taxon>Chelicerata</taxon>
        <taxon>Arachnida</taxon>
        <taxon>Araneae</taxon>
        <taxon>Araneomorphae</taxon>
        <taxon>Entelegynae</taxon>
        <taxon>Araneoidea</taxon>
        <taxon>Araneidae</taxon>
        <taxon>Larinioides</taxon>
    </lineage>
</organism>
<dbReference type="InterPro" id="IPR000210">
    <property type="entry name" value="BTB/POZ_dom"/>
</dbReference>
<evidence type="ECO:0000259" key="1">
    <source>
        <dbReference type="PROSITE" id="PS50097"/>
    </source>
</evidence>
<reference evidence="3 4" key="1">
    <citation type="submission" date="2024-04" db="EMBL/GenBank/DDBJ databases">
        <authorList>
            <person name="Rising A."/>
            <person name="Reimegard J."/>
            <person name="Sonavane S."/>
            <person name="Akerstrom W."/>
            <person name="Nylinder S."/>
            <person name="Hedman E."/>
            <person name="Kallberg Y."/>
        </authorList>
    </citation>
    <scope>NUCLEOTIDE SEQUENCE [LARGE SCALE GENOMIC DNA]</scope>
</reference>
<dbReference type="CDD" id="cd18186">
    <property type="entry name" value="BTB_POZ_ZBTB_KLHL-like"/>
    <property type="match status" value="1"/>
</dbReference>
<feature type="domain" description="BTB" evidence="1">
    <location>
        <begin position="338"/>
        <end position="405"/>
    </location>
</feature>
<protein>
    <submittedName>
        <fullName evidence="3">Uncharacterized protein</fullName>
    </submittedName>
</protein>
<dbReference type="AlphaFoldDB" id="A0AAV2AJI0"/>
<dbReference type="SUPFAM" id="SSF49599">
    <property type="entry name" value="TRAF domain-like"/>
    <property type="match status" value="1"/>
</dbReference>
<dbReference type="Gene3D" id="1.25.40.420">
    <property type="match status" value="1"/>
</dbReference>
<dbReference type="GO" id="GO:0030163">
    <property type="term" value="P:protein catabolic process"/>
    <property type="evidence" value="ECO:0007669"/>
    <property type="project" value="UniProtKB-ARBA"/>
</dbReference>
<dbReference type="Gene3D" id="2.60.210.10">
    <property type="entry name" value="Apoptosis, Tumor Necrosis Factor Receptor Associated Protein 2, Chain A"/>
    <property type="match status" value="1"/>
</dbReference>
<dbReference type="InterPro" id="IPR008974">
    <property type="entry name" value="TRAF-like"/>
</dbReference>
<sequence>MRRFTCMWFIENYSCCWHDTGEELMSPTFFVEILQSTSWNLKIYPRGCENSDFISLCLHRPVDSCGPESIALNFELSILDVNGKVIESYELEEDEFEFEKDDSYEFTNFSERLGNVLGEVNEVLSSDILKVCCTMWVGEGKIDKEDFSCARTRIGLEKISFIKIIENFNKLQPNQKKPFNVKSVSKYGLKFSGNIFVKREPDSKDEVIVEIFSENIDGDLITCQFYLLSSCGKEVECGKIDSRNYIDRMHTLSFPMNFGNNLLEKELDYLSNDNLTLRCKCTLSIGIEFQRIEETFYDLHLTPFLKENLHGSTISSFQAETKNVLEDFKNLYKDQILSDIQLKTINKAFPAHKSILCARSPVFRAMLTTNMKEKMMNCIQVDDLDESTIEQFLHFLYSGILEDLQWESALKLYYAADKYQVQQLKDICVSFLVTRLNRHNLSDLLILADRHQDSDLKGSIEKFICKKDNEIFCTDEWECFMDTNPPLAMKTMHLYLKQSRN</sequence>
<name>A0AAV2AJI0_9ARAC</name>
<evidence type="ECO:0000259" key="2">
    <source>
        <dbReference type="PROSITE" id="PS50144"/>
    </source>
</evidence>
<evidence type="ECO:0000313" key="4">
    <source>
        <dbReference type="Proteomes" id="UP001497382"/>
    </source>
</evidence>
<keyword evidence="4" id="KW-1185">Reference proteome</keyword>